<dbReference type="OrthoDB" id="298344at2759"/>
<feature type="compositionally biased region" description="Polar residues" evidence="5">
    <location>
        <begin position="633"/>
        <end position="650"/>
    </location>
</feature>
<feature type="region of interest" description="Disordered" evidence="5">
    <location>
        <begin position="128"/>
        <end position="150"/>
    </location>
</feature>
<keyword evidence="4" id="KW-0539">Nucleus</keyword>
<dbReference type="EMBL" id="JAACJN010000002">
    <property type="protein sequence ID" value="KAF5393382.1"/>
    <property type="molecule type" value="Genomic_DNA"/>
</dbReference>
<feature type="region of interest" description="Disordered" evidence="5">
    <location>
        <begin position="275"/>
        <end position="317"/>
    </location>
</feature>
<feature type="compositionally biased region" description="Polar residues" evidence="5">
    <location>
        <begin position="879"/>
        <end position="895"/>
    </location>
</feature>
<evidence type="ECO:0000256" key="4">
    <source>
        <dbReference type="ARBA" id="ARBA00023242"/>
    </source>
</evidence>
<organism evidence="7 8">
    <name type="scientific">Collybiopsis confluens</name>
    <dbReference type="NCBI Taxonomy" id="2823264"/>
    <lineage>
        <taxon>Eukaryota</taxon>
        <taxon>Fungi</taxon>
        <taxon>Dikarya</taxon>
        <taxon>Basidiomycota</taxon>
        <taxon>Agaricomycotina</taxon>
        <taxon>Agaricomycetes</taxon>
        <taxon>Agaricomycetidae</taxon>
        <taxon>Agaricales</taxon>
        <taxon>Marasmiineae</taxon>
        <taxon>Omphalotaceae</taxon>
        <taxon>Collybiopsis</taxon>
    </lineage>
</organism>
<keyword evidence="3" id="KW-0804">Transcription</keyword>
<feature type="compositionally biased region" description="Polar residues" evidence="5">
    <location>
        <begin position="586"/>
        <end position="617"/>
    </location>
</feature>
<evidence type="ECO:0000313" key="8">
    <source>
        <dbReference type="Proteomes" id="UP000518752"/>
    </source>
</evidence>
<feature type="domain" description="Zinc-finger" evidence="6">
    <location>
        <begin position="1071"/>
        <end position="1138"/>
    </location>
</feature>
<comment type="subcellular location">
    <subcellularLocation>
        <location evidence="1">Nucleus</location>
    </subcellularLocation>
</comment>
<feature type="compositionally biased region" description="Polar residues" evidence="5">
    <location>
        <begin position="1196"/>
        <end position="1205"/>
    </location>
</feature>
<name>A0A8H5MGR6_9AGAR</name>
<feature type="domain" description="Zinc-finger" evidence="6">
    <location>
        <begin position="1226"/>
        <end position="1294"/>
    </location>
</feature>
<evidence type="ECO:0000256" key="3">
    <source>
        <dbReference type="ARBA" id="ARBA00023163"/>
    </source>
</evidence>
<evidence type="ECO:0000259" key="6">
    <source>
        <dbReference type="Pfam" id="PF10497"/>
    </source>
</evidence>
<reference evidence="7 8" key="1">
    <citation type="journal article" date="2020" name="ISME J.">
        <title>Uncovering the hidden diversity of litter-decomposition mechanisms in mushroom-forming fungi.</title>
        <authorList>
            <person name="Floudas D."/>
            <person name="Bentzer J."/>
            <person name="Ahren D."/>
            <person name="Johansson T."/>
            <person name="Persson P."/>
            <person name="Tunlid A."/>
        </authorList>
    </citation>
    <scope>NUCLEOTIDE SEQUENCE [LARGE SCALE GENOMIC DNA]</scope>
    <source>
        <strain evidence="7 8">CBS 406.79</strain>
    </source>
</reference>
<feature type="region of interest" description="Disordered" evidence="5">
    <location>
        <begin position="875"/>
        <end position="896"/>
    </location>
</feature>
<feature type="compositionally biased region" description="Polar residues" evidence="5">
    <location>
        <begin position="1005"/>
        <end position="1017"/>
    </location>
</feature>
<feature type="region of interest" description="Disordered" evidence="5">
    <location>
        <begin position="953"/>
        <end position="1017"/>
    </location>
</feature>
<feature type="compositionally biased region" description="Low complexity" evidence="5">
    <location>
        <begin position="543"/>
        <end position="554"/>
    </location>
</feature>
<feature type="region of interest" description="Disordered" evidence="5">
    <location>
        <begin position="1038"/>
        <end position="1062"/>
    </location>
</feature>
<gene>
    <name evidence="7" type="ORF">D9757_000711</name>
</gene>
<evidence type="ECO:0000256" key="2">
    <source>
        <dbReference type="ARBA" id="ARBA00023015"/>
    </source>
</evidence>
<dbReference type="Pfam" id="PF10497">
    <property type="entry name" value="zf-4CXXC_R1"/>
    <property type="match status" value="2"/>
</dbReference>
<accession>A0A8H5MGR6</accession>
<sequence length="1662" mass="180170">MPVASTSSLPSQVRSLTYSPKPELFHLQDGEPGGTWVVEEKYSNRQEPIEVDKKYDSSYARTSDDAQVLFRLMPDGADNHDPTLSIDSIDSSLALWNRLNSPALTPSASLFTPEVSPEPYISSPASMGTIHGGSSPRERDASSAFKASDFTPDDYQGRGAGTDIYLAHVLIPPFPEDCTPAHYFKPHPKTLSKLRHASPSKLFASPRLSSASTFRSHRPSMRPSLISKPQATATHSRGAVIYMNLEDAMNASNIHNASEDYGSYANILAEALSVSKRSRKRRREKDEGLAKTPRKKIKMPSPPPEQHRSSLTSGIRGESLQPKKELLYAPLVLGEAFPRTAGDLQADRTRLYVGSKEDLRPGHCCSSGSLSSVARASNTRFVKENCQRRNQQYQTSRRSGLPNFLSPTSFSSPKVNGWAICLERRASAGGLQLSEYCDEDLDTSGEVDEEQGRNTSDQPFNRRHSKSDIFDPDCHPAPAPAPGEHSASASSALEASACANPHLWVTPTSVLTRKFRNPAVIAEASSSGIHKSNRRKCEGKPLTTTSPSTAPASGSHRDYISHAPATTSSMNMISTSSPVIPDSDYHPSSTSINPKSPSNAASTGVSMSATLSGSQFPKSRAVPQVSQTFSIAQSLHTPETTSSSSATQENTPKENDYLSTACYQSTNTMFPYLQVPSSTLWPPNLSWHVTQKLARSEPLNDTGTLVLTLMSKNDTAQNQPSAFPGDVSIQPMSSFVPSHSLFSQSQIQARSEPGAGAGFLAPLAGFPSLTPHNEFGLQCEGETQSGDFGIGENGDAEASIVASANVGERSSPDFHCDDELDGNAAAVDYQAVPVTINPSVLIGFSSDYNSGETKVYYSGDQLPRRTHQRIIRVLPKSQRPPSTKSRTSVSPNVHSMSEDLGQSLIASSSLPLIPTPSESGIQADFVLAPSIPPNFSDLFLSGNLEVDAIDLPGGFDLDCRPNVSSDEEEEGEREIPPAVSDRNPEQNGIQQEQNADAGNPLFSPTVPSASLPAHSSTSNLGLRTQFSKSLIDADQTVNASDSKEMAPPPEKQRSGKGKVKGSWPEGPARFFCHQCRRASYKLHMFCSLESCSLKYCVRCITIRYPGVVEFDASRGDFVCFRCQDDTCNCDSCCARRCEPYTPFSESTKVWLAGSAWSPAEANDRKVSKNSQVLASSDRKVSKKSQVLASSDRKVSKNSQVLASRAQQDRDGQDYSKLIKKKDWPRWCHQCRRKSHRFMECSSPTCNLKYCVRCVNNRYSREIEFDATRTDFLCFRCNNSCRCTKCCRKESSSPAFGLSALPSTPLSPIIVDVEVSEPVVRWGAVYNADGEAIATAYVSVDRDDVIYARPFPPKRRVFVGDVQPEWGLRENAQIGAARESEEISVDSNSASKNLARQFVGRPPPPMSAIIPPSALVSGDVLIPASDGEPESLEHGRAGYTSDGRGEVPTEMEVDDSSLVVYDSPRPRKTSEVDKGSISLNDESETNMYGLPSASTETPEAVVVPLSSPDADELESLTESARTLSDVSAFPLSGPADVNLDAGTVAIPSLRAVDPTKQRWDVNAAADLSDSHEGFLVTPGAMKKIQRDPVHVSQPPTLGIPDHVLSDPLEVTEGDLAEFQPVLVKDKAAPNGSIMPAAVEIMIKTEVNYQSMDFGSPLTEPEDT</sequence>
<comment type="caution">
    <text evidence="7">The sequence shown here is derived from an EMBL/GenBank/DDBJ whole genome shotgun (WGS) entry which is preliminary data.</text>
</comment>
<feature type="region of interest" description="Disordered" evidence="5">
    <location>
        <begin position="1191"/>
        <end position="1212"/>
    </location>
</feature>
<keyword evidence="2" id="KW-0805">Transcription regulation</keyword>
<evidence type="ECO:0000256" key="1">
    <source>
        <dbReference type="ARBA" id="ARBA00004123"/>
    </source>
</evidence>
<dbReference type="GO" id="GO:0005634">
    <property type="term" value="C:nucleus"/>
    <property type="evidence" value="ECO:0007669"/>
    <property type="project" value="UniProtKB-SubCell"/>
</dbReference>
<feature type="region of interest" description="Disordered" evidence="5">
    <location>
        <begin position="633"/>
        <end position="653"/>
    </location>
</feature>
<feature type="compositionally biased region" description="Low complexity" evidence="5">
    <location>
        <begin position="566"/>
        <end position="577"/>
    </location>
</feature>
<proteinExistence type="predicted"/>
<keyword evidence="8" id="KW-1185">Reference proteome</keyword>
<feature type="region of interest" description="Disordered" evidence="5">
    <location>
        <begin position="525"/>
        <end position="621"/>
    </location>
</feature>
<protein>
    <recommendedName>
        <fullName evidence="6">Zinc-finger domain-containing protein</fullName>
    </recommendedName>
</protein>
<dbReference type="Proteomes" id="UP000518752">
    <property type="component" value="Unassembled WGS sequence"/>
</dbReference>
<feature type="compositionally biased region" description="Polar residues" evidence="5">
    <location>
        <begin position="985"/>
        <end position="996"/>
    </location>
</feature>
<evidence type="ECO:0000313" key="7">
    <source>
        <dbReference type="EMBL" id="KAF5393382.1"/>
    </source>
</evidence>
<evidence type="ECO:0000256" key="5">
    <source>
        <dbReference type="SAM" id="MobiDB-lite"/>
    </source>
</evidence>
<dbReference type="InterPro" id="IPR018866">
    <property type="entry name" value="Znf-4CXXC_R1"/>
</dbReference>
<feature type="region of interest" description="Disordered" evidence="5">
    <location>
        <begin position="441"/>
        <end position="488"/>
    </location>
</feature>
<feature type="region of interest" description="Disordered" evidence="5">
    <location>
        <begin position="1423"/>
        <end position="1455"/>
    </location>
</feature>
<feature type="region of interest" description="Disordered" evidence="5">
    <location>
        <begin position="209"/>
        <end position="233"/>
    </location>
</feature>